<geneLocation type="mitochondrion" evidence="2"/>
<dbReference type="GeneID" id="59440738"/>
<evidence type="ECO:0000256" key="1">
    <source>
        <dbReference type="SAM" id="SignalP"/>
    </source>
</evidence>
<accession>A0A7L7TAR9</accession>
<dbReference type="EMBL" id="MT211951">
    <property type="protein sequence ID" value="QOC70573.1"/>
    <property type="molecule type" value="Genomic_DNA"/>
</dbReference>
<dbReference type="CTD" id="4509"/>
<dbReference type="RefSeq" id="YP_009941515.1">
    <property type="nucleotide sequence ID" value="NC_050961.1"/>
</dbReference>
<proteinExistence type="predicted"/>
<dbReference type="AlphaFoldDB" id="A0A7L7TAR9"/>
<evidence type="ECO:0000313" key="2">
    <source>
        <dbReference type="EMBL" id="QOC70573.1"/>
    </source>
</evidence>
<feature type="signal peptide" evidence="1">
    <location>
        <begin position="1"/>
        <end position="26"/>
    </location>
</feature>
<name>A0A7L7TAR9_9CRUS</name>
<reference evidence="2" key="1">
    <citation type="journal article" date="2020" name="Mitochondrial DNA Part B Resour">
        <title>Complete mitochondrial genome of Pseudocrangonyx joolaei (Crustacea: Amphipoda: Pseudocrangonyctidae).</title>
        <authorList>
            <person name="Lee C.-W."/>
            <person name="Nakano T."/>
            <person name="Tomikawa K."/>
            <person name="Min G.-S."/>
        </authorList>
    </citation>
    <scope>NUCLEOTIDE SEQUENCE</scope>
</reference>
<keyword evidence="1" id="KW-0732">Signal</keyword>
<keyword evidence="2" id="KW-0496">Mitochondrion</keyword>
<protein>
    <submittedName>
        <fullName evidence="2">ATP synthase F0 subunit 8</fullName>
    </submittedName>
</protein>
<sequence>MPQMAPILWLTFFSFMLLLLTSITSSMYFQSLESSSQLSIKSKQLNLLMWSW</sequence>
<feature type="chain" id="PRO_5029705165" evidence="1">
    <location>
        <begin position="27"/>
        <end position="52"/>
    </location>
</feature>
<gene>
    <name evidence="2" type="primary">ATP8</name>
</gene>
<organism evidence="2">
    <name type="scientific">Pseudocrangonyx joolaei</name>
    <dbReference type="NCBI Taxonomy" id="2558326"/>
    <lineage>
        <taxon>Eukaryota</taxon>
        <taxon>Metazoa</taxon>
        <taxon>Ecdysozoa</taxon>
        <taxon>Arthropoda</taxon>
        <taxon>Crustacea</taxon>
        <taxon>Multicrustacea</taxon>
        <taxon>Malacostraca</taxon>
        <taxon>Eumalacostraca</taxon>
        <taxon>Peracarida</taxon>
        <taxon>Amphipoda</taxon>
        <taxon>Senticaudata</taxon>
        <taxon>Gammarida</taxon>
        <taxon>Crangonyctidira</taxon>
        <taxon>Crangonyctoidea</taxon>
        <taxon>Pseudocrangonyctidae</taxon>
        <taxon>Pseudocrangonyx</taxon>
    </lineage>
</organism>